<keyword evidence="4" id="KW-0282">Flagellum</keyword>
<feature type="compositionally biased region" description="Polar residues" evidence="1">
    <location>
        <begin position="200"/>
        <end position="211"/>
    </location>
</feature>
<feature type="compositionally biased region" description="Basic and acidic residues" evidence="1">
    <location>
        <begin position="16"/>
        <end position="33"/>
    </location>
</feature>
<organism evidence="4 5">
    <name type="scientific">Helicobacter cappadocius</name>
    <dbReference type="NCBI Taxonomy" id="3063998"/>
    <lineage>
        <taxon>Bacteria</taxon>
        <taxon>Pseudomonadati</taxon>
        <taxon>Campylobacterota</taxon>
        <taxon>Epsilonproteobacteria</taxon>
        <taxon>Campylobacterales</taxon>
        <taxon>Helicobacteraceae</taxon>
        <taxon>Helicobacter</taxon>
    </lineage>
</organism>
<feature type="compositionally biased region" description="Polar residues" evidence="1">
    <location>
        <begin position="67"/>
        <end position="81"/>
    </location>
</feature>
<dbReference type="AlphaFoldDB" id="A0AA90STB0"/>
<evidence type="ECO:0000313" key="3">
    <source>
        <dbReference type="EMBL" id="MDO7253860.1"/>
    </source>
</evidence>
<evidence type="ECO:0000313" key="4">
    <source>
        <dbReference type="EMBL" id="MDP2539794.1"/>
    </source>
</evidence>
<evidence type="ECO:0000259" key="2">
    <source>
        <dbReference type="Pfam" id="PF02120"/>
    </source>
</evidence>
<feature type="region of interest" description="Disordered" evidence="1">
    <location>
        <begin position="323"/>
        <end position="378"/>
    </location>
</feature>
<feature type="compositionally biased region" description="Low complexity" evidence="1">
    <location>
        <begin position="369"/>
        <end position="378"/>
    </location>
</feature>
<feature type="compositionally biased region" description="Basic and acidic residues" evidence="1">
    <location>
        <begin position="139"/>
        <end position="171"/>
    </location>
</feature>
<dbReference type="Proteomes" id="UP001240777">
    <property type="component" value="Unassembled WGS sequence"/>
</dbReference>
<dbReference type="CDD" id="cd17470">
    <property type="entry name" value="T3SS_Flik_C"/>
    <property type="match status" value="1"/>
</dbReference>
<reference evidence="4 6" key="1">
    <citation type="submission" date="2023-07" db="EMBL/GenBank/DDBJ databases">
        <title>Unpublished Manusciprt.</title>
        <authorList>
            <person name="Aydin F."/>
            <person name="Tarhane S."/>
            <person name="Saticioglu I.B."/>
            <person name="Karakaya E."/>
            <person name="Abay S."/>
            <person name="Guran O."/>
            <person name="Bozkurt E."/>
            <person name="Uzum N."/>
            <person name="Olgun K."/>
            <person name="Jablonski D."/>
        </authorList>
    </citation>
    <scope>NUCLEOTIDE SEQUENCE</scope>
    <source>
        <strain evidence="6">faydin-H75</strain>
        <strain evidence="4">Faydin-H76</strain>
    </source>
</reference>
<dbReference type="RefSeq" id="WP_305517699.1">
    <property type="nucleotide sequence ID" value="NZ_JAUPEV010000016.1"/>
</dbReference>
<keyword evidence="4" id="KW-0966">Cell projection</keyword>
<feature type="compositionally biased region" description="Basic and acidic residues" evidence="1">
    <location>
        <begin position="406"/>
        <end position="420"/>
    </location>
</feature>
<dbReference type="Proteomes" id="UP001177258">
    <property type="component" value="Unassembled WGS sequence"/>
</dbReference>
<gene>
    <name evidence="3" type="ORF">Q5I04_08080</name>
    <name evidence="4" type="ORF">Q5I06_08410</name>
</gene>
<feature type="region of interest" description="Disordered" evidence="1">
    <location>
        <begin position="399"/>
        <end position="423"/>
    </location>
</feature>
<feature type="compositionally biased region" description="Basic and acidic residues" evidence="1">
    <location>
        <begin position="41"/>
        <end position="66"/>
    </location>
</feature>
<dbReference type="EMBL" id="JAUPEV010000016">
    <property type="protein sequence ID" value="MDO7253860.1"/>
    <property type="molecule type" value="Genomic_DNA"/>
</dbReference>
<reference evidence="3" key="2">
    <citation type="submission" date="2023-07" db="EMBL/GenBank/DDBJ databases">
        <authorList>
            <person name="Aydin F."/>
            <person name="Tarhane S."/>
            <person name="Saticioglu I.B."/>
            <person name="Karakaya E."/>
            <person name="Abay S."/>
            <person name="Guran O."/>
            <person name="Bozkurt E."/>
            <person name="Uzum N."/>
            <person name="Olgun K."/>
            <person name="Jablonski D."/>
        </authorList>
    </citation>
    <scope>NUCLEOTIDE SEQUENCE</scope>
    <source>
        <strain evidence="3">Faydin-H75</strain>
    </source>
</reference>
<evidence type="ECO:0000313" key="5">
    <source>
        <dbReference type="Proteomes" id="UP001177258"/>
    </source>
</evidence>
<keyword evidence="6" id="KW-1185">Reference proteome</keyword>
<feature type="compositionally biased region" description="Polar residues" evidence="1">
    <location>
        <begin position="123"/>
        <end position="138"/>
    </location>
</feature>
<evidence type="ECO:0000256" key="1">
    <source>
        <dbReference type="SAM" id="MobiDB-lite"/>
    </source>
</evidence>
<feature type="compositionally biased region" description="Low complexity" evidence="1">
    <location>
        <begin position="172"/>
        <end position="192"/>
    </location>
</feature>
<name>A0AA90STB0_9HELI</name>
<dbReference type="InterPro" id="IPR038610">
    <property type="entry name" value="FliK-like_C_sf"/>
</dbReference>
<proteinExistence type="predicted"/>
<feature type="compositionally biased region" description="Basic and acidic residues" evidence="1">
    <location>
        <begin position="323"/>
        <end position="340"/>
    </location>
</feature>
<dbReference type="EMBL" id="JAUYZK010000017">
    <property type="protein sequence ID" value="MDP2539794.1"/>
    <property type="molecule type" value="Genomic_DNA"/>
</dbReference>
<feature type="domain" description="Flagellar hook-length control protein-like C-terminal" evidence="2">
    <location>
        <begin position="462"/>
        <end position="540"/>
    </location>
</feature>
<feature type="region of interest" description="Disordered" evidence="1">
    <location>
        <begin position="1"/>
        <end position="211"/>
    </location>
</feature>
<comment type="caution">
    <text evidence="4">The sequence shown here is derived from an EMBL/GenBank/DDBJ whole genome shotgun (WGS) entry which is preliminary data.</text>
</comment>
<feature type="region of interest" description="Disordered" evidence="1">
    <location>
        <begin position="534"/>
        <end position="568"/>
    </location>
</feature>
<reference evidence="3 5" key="3">
    <citation type="journal article" date="2024" name="Syst. Appl. Microbiol.">
        <title>Helicobacter cappadocius sp. nov., from lizards: The first psychrotrophic Helicobacter species.</title>
        <authorList>
            <person name="Aydin F."/>
            <person name="Tarhane S."/>
            <person name="Karakaya E."/>
            <person name="Abay S."/>
            <person name="Kayman T."/>
            <person name="Guran O."/>
            <person name="Bozkurt E."/>
            <person name="Uzum N."/>
            <person name="Avci A."/>
            <person name="Olgun K."/>
            <person name="Jablonski D."/>
            <person name="Guran C."/>
            <person name="Burcin Saticioglu I."/>
        </authorList>
    </citation>
    <scope>NUCLEOTIDE SEQUENCE [LARGE SCALE GENOMIC DNA]</scope>
    <source>
        <strain evidence="3">Faydin-H75</strain>
        <strain evidence="5">faydin-H76</strain>
    </source>
</reference>
<accession>A0AA90STB0</accession>
<dbReference type="InterPro" id="IPR021136">
    <property type="entry name" value="Flagellar_hook_control-like_C"/>
</dbReference>
<feature type="compositionally biased region" description="Low complexity" evidence="1">
    <location>
        <begin position="101"/>
        <end position="110"/>
    </location>
</feature>
<dbReference type="Gene3D" id="3.30.750.140">
    <property type="match status" value="1"/>
</dbReference>
<dbReference type="Pfam" id="PF02120">
    <property type="entry name" value="Flg_hook"/>
    <property type="match status" value="1"/>
</dbReference>
<feature type="compositionally biased region" description="Polar residues" evidence="1">
    <location>
        <begin position="1"/>
        <end position="15"/>
    </location>
</feature>
<sequence>MLENILNNVNATQETLKPKNDVKKPTEDSHKDTTGVSFKNLLEKNLSKDDKTIKEKITEEKPKSAKSETFSEAQNTSNGSFSHLAEKNSPFASMSKTDLKNTSSNSNHSSPTKDLLNAPLAKNNPQDISTKNTKPTQNPEKKLSDIKTLSDEKDLKADNIKFEKKETKNDKNISSISSNTSTQSSQSKSIQSETLDSKTLDATSTNKPMTQNVLDQKLKTANTATSIHKKDQNKPLNTMLKNIDEKELQTRKKFNKNHKIEYKIEDKTEKIAIIERGKNLPKNIVEPKIYQEKRAAKLEEMDTKNQAIQEAINKNITKDIKLTNSPKNEKIEDAKEDVQKKTKKSSTSSKPNPRLNSALGDVNGKNQAQVQTQDQNKQIQNQIDHEKFIDQEKTLQSATIQKNKKTTQDKEVEKTKDKTTQDTSIQKDSTSTLGVVPKNDLLYKSASAKETIKNFAQNLSEEIKNYKPPMSKLSLELNPEKLGKVELTIKQIGNNLHVSVVSNNQAIALFVQNQVDLRQNLAMIGFSGVDLNFSSQDNPQKENQDSGNQKRNKNSLKEYEEVKNTSQTQYDTMEIVLPKYA</sequence>
<keyword evidence="4" id="KW-0969">Cilium</keyword>
<protein>
    <submittedName>
        <fullName evidence="4">Flagellar hook-length control protein FliK</fullName>
    </submittedName>
</protein>
<evidence type="ECO:0000313" key="6">
    <source>
        <dbReference type="Proteomes" id="UP001240777"/>
    </source>
</evidence>